<comment type="caution">
    <text evidence="2">The sequence shown here is derived from an EMBL/GenBank/DDBJ whole genome shotgun (WGS) entry which is preliminary data.</text>
</comment>
<gene>
    <name evidence="2" type="ORF">HanXRQr2_Chr09g0399871</name>
</gene>
<proteinExistence type="predicted"/>
<keyword evidence="3" id="KW-1185">Reference proteome</keyword>
<sequence length="47" mass="5491">MKYDLRAEKIRGGKRWPLMMVFVSVVVGVAGFDPEPIYQHDDQVRKK</sequence>
<dbReference type="AlphaFoldDB" id="A0A9K3N9F4"/>
<keyword evidence="1" id="KW-1133">Transmembrane helix</keyword>
<dbReference type="EMBL" id="MNCJ02000324">
    <property type="protein sequence ID" value="KAF5791884.1"/>
    <property type="molecule type" value="Genomic_DNA"/>
</dbReference>
<feature type="transmembrane region" description="Helical" evidence="1">
    <location>
        <begin position="16"/>
        <end position="32"/>
    </location>
</feature>
<reference evidence="2" key="2">
    <citation type="submission" date="2020-06" db="EMBL/GenBank/DDBJ databases">
        <title>Helianthus annuus Genome sequencing and assembly Release 2.</title>
        <authorList>
            <person name="Gouzy J."/>
            <person name="Langlade N."/>
            <person name="Munos S."/>
        </authorList>
    </citation>
    <scope>NUCLEOTIDE SEQUENCE</scope>
    <source>
        <tissue evidence="2">Leaves</tissue>
    </source>
</reference>
<dbReference type="Gramene" id="mRNA:HanXRQr2_Chr09g0399871">
    <property type="protein sequence ID" value="mRNA:HanXRQr2_Chr09g0399871"/>
    <property type="gene ID" value="HanXRQr2_Chr09g0399871"/>
</dbReference>
<reference evidence="2" key="1">
    <citation type="journal article" date="2017" name="Nature">
        <title>The sunflower genome provides insights into oil metabolism, flowering and Asterid evolution.</title>
        <authorList>
            <person name="Badouin H."/>
            <person name="Gouzy J."/>
            <person name="Grassa C.J."/>
            <person name="Murat F."/>
            <person name="Staton S.E."/>
            <person name="Cottret L."/>
            <person name="Lelandais-Briere C."/>
            <person name="Owens G.L."/>
            <person name="Carrere S."/>
            <person name="Mayjonade B."/>
            <person name="Legrand L."/>
            <person name="Gill N."/>
            <person name="Kane N.C."/>
            <person name="Bowers J.E."/>
            <person name="Hubner S."/>
            <person name="Bellec A."/>
            <person name="Berard A."/>
            <person name="Berges H."/>
            <person name="Blanchet N."/>
            <person name="Boniface M.C."/>
            <person name="Brunel D."/>
            <person name="Catrice O."/>
            <person name="Chaidir N."/>
            <person name="Claudel C."/>
            <person name="Donnadieu C."/>
            <person name="Faraut T."/>
            <person name="Fievet G."/>
            <person name="Helmstetter N."/>
            <person name="King M."/>
            <person name="Knapp S.J."/>
            <person name="Lai Z."/>
            <person name="Le Paslier M.C."/>
            <person name="Lippi Y."/>
            <person name="Lorenzon L."/>
            <person name="Mandel J.R."/>
            <person name="Marage G."/>
            <person name="Marchand G."/>
            <person name="Marquand E."/>
            <person name="Bret-Mestries E."/>
            <person name="Morien E."/>
            <person name="Nambeesan S."/>
            <person name="Nguyen T."/>
            <person name="Pegot-Espagnet P."/>
            <person name="Pouilly N."/>
            <person name="Raftis F."/>
            <person name="Sallet E."/>
            <person name="Schiex T."/>
            <person name="Thomas J."/>
            <person name="Vandecasteele C."/>
            <person name="Vares D."/>
            <person name="Vear F."/>
            <person name="Vautrin S."/>
            <person name="Crespi M."/>
            <person name="Mangin B."/>
            <person name="Burke J.M."/>
            <person name="Salse J."/>
            <person name="Munos S."/>
            <person name="Vincourt P."/>
            <person name="Rieseberg L.H."/>
            <person name="Langlade N.B."/>
        </authorList>
    </citation>
    <scope>NUCLEOTIDE SEQUENCE</scope>
    <source>
        <tissue evidence="2">Leaves</tissue>
    </source>
</reference>
<protein>
    <submittedName>
        <fullName evidence="2">Uncharacterized protein</fullName>
    </submittedName>
</protein>
<evidence type="ECO:0000313" key="3">
    <source>
        <dbReference type="Proteomes" id="UP000215914"/>
    </source>
</evidence>
<evidence type="ECO:0000256" key="1">
    <source>
        <dbReference type="SAM" id="Phobius"/>
    </source>
</evidence>
<dbReference type="Proteomes" id="UP000215914">
    <property type="component" value="Unassembled WGS sequence"/>
</dbReference>
<keyword evidence="1" id="KW-0812">Transmembrane</keyword>
<evidence type="ECO:0000313" key="2">
    <source>
        <dbReference type="EMBL" id="KAF5791884.1"/>
    </source>
</evidence>
<name>A0A9K3N9F4_HELAN</name>
<organism evidence="2 3">
    <name type="scientific">Helianthus annuus</name>
    <name type="common">Common sunflower</name>
    <dbReference type="NCBI Taxonomy" id="4232"/>
    <lineage>
        <taxon>Eukaryota</taxon>
        <taxon>Viridiplantae</taxon>
        <taxon>Streptophyta</taxon>
        <taxon>Embryophyta</taxon>
        <taxon>Tracheophyta</taxon>
        <taxon>Spermatophyta</taxon>
        <taxon>Magnoliopsida</taxon>
        <taxon>eudicotyledons</taxon>
        <taxon>Gunneridae</taxon>
        <taxon>Pentapetalae</taxon>
        <taxon>asterids</taxon>
        <taxon>campanulids</taxon>
        <taxon>Asterales</taxon>
        <taxon>Asteraceae</taxon>
        <taxon>Asteroideae</taxon>
        <taxon>Heliantheae alliance</taxon>
        <taxon>Heliantheae</taxon>
        <taxon>Helianthus</taxon>
    </lineage>
</organism>
<keyword evidence="1" id="KW-0472">Membrane</keyword>
<accession>A0A9K3N9F4</accession>